<evidence type="ECO:0000256" key="8">
    <source>
        <dbReference type="ARBA" id="ARBA00023077"/>
    </source>
</evidence>
<dbReference type="Gene3D" id="3.55.50.30">
    <property type="match status" value="1"/>
</dbReference>
<dbReference type="GO" id="GO:0015344">
    <property type="term" value="F:siderophore uptake transmembrane transporter activity"/>
    <property type="evidence" value="ECO:0007669"/>
    <property type="project" value="TreeGrafter"/>
</dbReference>
<dbReference type="Proteomes" id="UP000515312">
    <property type="component" value="Chromosome"/>
</dbReference>
<comment type="subcellular location">
    <subcellularLocation>
        <location evidence="1 12">Cell outer membrane</location>
        <topology evidence="1 12">Multi-pass membrane protein</topology>
    </subcellularLocation>
</comment>
<dbReference type="PANTHER" id="PTHR32552:SF83">
    <property type="entry name" value="BLR3904 PROTEIN"/>
    <property type="match status" value="1"/>
</dbReference>
<evidence type="ECO:0000256" key="11">
    <source>
        <dbReference type="ARBA" id="ARBA00023237"/>
    </source>
</evidence>
<evidence type="ECO:0000256" key="10">
    <source>
        <dbReference type="ARBA" id="ARBA00023170"/>
    </source>
</evidence>
<keyword evidence="5" id="KW-0410">Iron transport</keyword>
<dbReference type="NCBIfam" id="TIGR01783">
    <property type="entry name" value="TonB-siderophor"/>
    <property type="match status" value="1"/>
</dbReference>
<dbReference type="SUPFAM" id="SSF56935">
    <property type="entry name" value="Porins"/>
    <property type="match status" value="1"/>
</dbReference>
<dbReference type="GO" id="GO:0009279">
    <property type="term" value="C:cell outer membrane"/>
    <property type="evidence" value="ECO:0007669"/>
    <property type="project" value="UniProtKB-SubCell"/>
</dbReference>
<evidence type="ECO:0000256" key="5">
    <source>
        <dbReference type="ARBA" id="ARBA00022496"/>
    </source>
</evidence>
<evidence type="ECO:0000256" key="13">
    <source>
        <dbReference type="RuleBase" id="RU003357"/>
    </source>
</evidence>
<evidence type="ECO:0000256" key="4">
    <source>
        <dbReference type="ARBA" id="ARBA00022452"/>
    </source>
</evidence>
<keyword evidence="6 12" id="KW-0812">Transmembrane</keyword>
<dbReference type="AlphaFoldDB" id="A0A7G8BDY2"/>
<feature type="signal peptide" evidence="14">
    <location>
        <begin position="1"/>
        <end position="24"/>
    </location>
</feature>
<dbReference type="EMBL" id="CP060394">
    <property type="protein sequence ID" value="QNI30752.1"/>
    <property type="molecule type" value="Genomic_DNA"/>
</dbReference>
<dbReference type="Gene3D" id="2.40.170.20">
    <property type="entry name" value="TonB-dependent receptor, beta-barrel domain"/>
    <property type="match status" value="1"/>
</dbReference>
<feature type="chain" id="PRO_5028844794" evidence="14">
    <location>
        <begin position="25"/>
        <end position="833"/>
    </location>
</feature>
<dbReference type="InterPro" id="IPR037066">
    <property type="entry name" value="Plug_dom_sf"/>
</dbReference>
<accession>A0A7G8BDY2</accession>
<reference evidence="16 17" key="1">
    <citation type="submission" date="2020-08" db="EMBL/GenBank/DDBJ databases">
        <title>Edaphobacter telluris sp. nov. and Acidobacterium dinghuensis sp. nov., two acidobacteria isolated from forest soil.</title>
        <authorList>
            <person name="Fu J."/>
            <person name="Qiu L."/>
        </authorList>
    </citation>
    <scope>NUCLEOTIDE SEQUENCE [LARGE SCALE GENOMIC DNA]</scope>
    <source>
        <strain evidence="16">4Y35</strain>
    </source>
</reference>
<organism evidence="16 17">
    <name type="scientific">Alloacidobacterium dinghuense</name>
    <dbReference type="NCBI Taxonomy" id="2763107"/>
    <lineage>
        <taxon>Bacteria</taxon>
        <taxon>Pseudomonadati</taxon>
        <taxon>Acidobacteriota</taxon>
        <taxon>Terriglobia</taxon>
        <taxon>Terriglobales</taxon>
        <taxon>Acidobacteriaceae</taxon>
        <taxon>Alloacidobacterium</taxon>
    </lineage>
</organism>
<dbReference type="RefSeq" id="WP_186740834.1">
    <property type="nucleotide sequence ID" value="NZ_CP060394.1"/>
</dbReference>
<evidence type="ECO:0000256" key="1">
    <source>
        <dbReference type="ARBA" id="ARBA00004571"/>
    </source>
</evidence>
<evidence type="ECO:0000256" key="6">
    <source>
        <dbReference type="ARBA" id="ARBA00022692"/>
    </source>
</evidence>
<evidence type="ECO:0000256" key="9">
    <source>
        <dbReference type="ARBA" id="ARBA00023136"/>
    </source>
</evidence>
<evidence type="ECO:0000256" key="14">
    <source>
        <dbReference type="SAM" id="SignalP"/>
    </source>
</evidence>
<keyword evidence="7" id="KW-0408">Iron</keyword>
<keyword evidence="11 12" id="KW-0998">Cell outer membrane</keyword>
<keyword evidence="10 16" id="KW-0675">Receptor</keyword>
<dbReference type="InterPro" id="IPR012910">
    <property type="entry name" value="Plug_dom"/>
</dbReference>
<evidence type="ECO:0000256" key="7">
    <source>
        <dbReference type="ARBA" id="ARBA00023004"/>
    </source>
</evidence>
<evidence type="ECO:0000313" key="16">
    <source>
        <dbReference type="EMBL" id="QNI30752.1"/>
    </source>
</evidence>
<dbReference type="InterPro" id="IPR010105">
    <property type="entry name" value="TonB_sidphr_rcpt"/>
</dbReference>
<evidence type="ECO:0000256" key="2">
    <source>
        <dbReference type="ARBA" id="ARBA00009810"/>
    </source>
</evidence>
<dbReference type="InterPro" id="IPR011662">
    <property type="entry name" value="Secretin/TonB_short_N"/>
</dbReference>
<dbReference type="GO" id="GO:0015891">
    <property type="term" value="P:siderophore transport"/>
    <property type="evidence" value="ECO:0007669"/>
    <property type="project" value="InterPro"/>
</dbReference>
<evidence type="ECO:0000256" key="3">
    <source>
        <dbReference type="ARBA" id="ARBA00022448"/>
    </source>
</evidence>
<evidence type="ECO:0000256" key="12">
    <source>
        <dbReference type="PROSITE-ProRule" id="PRU01360"/>
    </source>
</evidence>
<evidence type="ECO:0000259" key="15">
    <source>
        <dbReference type="SMART" id="SM00965"/>
    </source>
</evidence>
<name>A0A7G8BDY2_9BACT</name>
<dbReference type="InterPro" id="IPR000531">
    <property type="entry name" value="Beta-barrel_TonB"/>
</dbReference>
<dbReference type="KEGG" id="adin:H7849_16705"/>
<evidence type="ECO:0000313" key="17">
    <source>
        <dbReference type="Proteomes" id="UP000515312"/>
    </source>
</evidence>
<proteinExistence type="inferred from homology"/>
<dbReference type="InterPro" id="IPR036942">
    <property type="entry name" value="Beta-barrel_TonB_sf"/>
</dbReference>
<keyword evidence="4 12" id="KW-1134">Transmembrane beta strand</keyword>
<keyword evidence="3 12" id="KW-0813">Transport</keyword>
<dbReference type="SMART" id="SM00965">
    <property type="entry name" value="STN"/>
    <property type="match status" value="1"/>
</dbReference>
<gene>
    <name evidence="16" type="ORF">H7849_16705</name>
</gene>
<keyword evidence="9 12" id="KW-0472">Membrane</keyword>
<keyword evidence="17" id="KW-1185">Reference proteome</keyword>
<dbReference type="PROSITE" id="PS52016">
    <property type="entry name" value="TONB_DEPENDENT_REC_3"/>
    <property type="match status" value="1"/>
</dbReference>
<dbReference type="InterPro" id="IPR039426">
    <property type="entry name" value="TonB-dep_rcpt-like"/>
</dbReference>
<dbReference type="Gene3D" id="2.170.130.10">
    <property type="entry name" value="TonB-dependent receptor, plug domain"/>
    <property type="match status" value="1"/>
</dbReference>
<keyword evidence="14" id="KW-0732">Signal</keyword>
<keyword evidence="8 13" id="KW-0798">TonB box</keyword>
<dbReference type="GO" id="GO:0038023">
    <property type="term" value="F:signaling receptor activity"/>
    <property type="evidence" value="ECO:0007669"/>
    <property type="project" value="InterPro"/>
</dbReference>
<sequence length="833" mass="91017">MSRKQRKLAKHRAWLALGTMTAYAAISASGRAQTPYPQNSSSKNTNAASAQFPAQQFDIHAGPLDVVLAQFIKATGISLTYSIPADTIPGFHSAGVSGLYPAPQALELLLANTGLSYSFGGQNTIIIGLQHADTVSVSGSIADSVALDRIPTPLIDTAQSITAIPKDVLAQQAATTLRDALRNAPGISLAAGEGGSQGDNLTIRGFTARNDIFLDGMRDFGSYYRDPFNYDQINVLEGPAGVQFGRGSTGGVVNQESKTPQLRPFINLDGAFGTDLTRRFTADINEPLPDFAHGSAVRLNIMGHESNVAERDVTENRRFGFAPTFAFGLQSPTRLMLDYFHFSENDIPDYGIPWYFNTVAPVARHNYYGFRDANFLKTDVDMATLKGEHDLAEDTLLRDQFRYANYMRKAQITEPQLNTATSGSITPLTPLEQVQVNRNQIAVDSTESFLWDQADVTLNKSLLGMKHLGVVGIEGGRETSDPVRPTFYAPQLVNGKVLSINTVPTASLLNPNENQTFSGTSQPSSNVHTTSTSVGVYVLDTIEIGKRWIVSGGGRWDRFNTDYKAANWAYPAPRQTTVTNSQFNRVDEKPTWRGALVFKPASNGSLYFAYGTSFNPSAETLSLSQGTANLPPEENQTYEFGSKWDLRGGRLALRASLFRTDKENAREVSPTNSLLYVLAGNQRVDGAEAVVQGHLTSRWELLSSYTYMHSEVVKSQFYPAAVGYPLANVPANLFNLWTEYRLPRGFEVGGGGNYVDSRTASSTVPLDPTTGLIKQVPSYIVFNAMATYEINERIQLQANVYNVGNRNYIDEIHPAHIVPGAGTSALFGMKFNF</sequence>
<feature type="domain" description="Secretin/TonB short N-terminal" evidence="15">
    <location>
        <begin position="79"/>
        <end position="130"/>
    </location>
</feature>
<dbReference type="PANTHER" id="PTHR32552">
    <property type="entry name" value="FERRICHROME IRON RECEPTOR-RELATED"/>
    <property type="match status" value="1"/>
</dbReference>
<dbReference type="CDD" id="cd01347">
    <property type="entry name" value="ligand_gated_channel"/>
    <property type="match status" value="1"/>
</dbReference>
<keyword evidence="5" id="KW-0406">Ion transport</keyword>
<protein>
    <submittedName>
        <fullName evidence="16">TonB-dependent siderophore receptor</fullName>
    </submittedName>
</protein>
<dbReference type="Pfam" id="PF07715">
    <property type="entry name" value="Plug"/>
    <property type="match status" value="1"/>
</dbReference>
<dbReference type="Pfam" id="PF07660">
    <property type="entry name" value="STN"/>
    <property type="match status" value="1"/>
</dbReference>
<dbReference type="Pfam" id="PF00593">
    <property type="entry name" value="TonB_dep_Rec_b-barrel"/>
    <property type="match status" value="1"/>
</dbReference>
<comment type="similarity">
    <text evidence="2 12 13">Belongs to the TonB-dependent receptor family.</text>
</comment>